<name>A0A328AAT2_9CAUL</name>
<evidence type="ECO:0000313" key="1">
    <source>
        <dbReference type="EMBL" id="RAK51306.1"/>
    </source>
</evidence>
<dbReference type="RefSeq" id="WP_111515841.1">
    <property type="nucleotide sequence ID" value="NZ_QFYR01000004.1"/>
</dbReference>
<evidence type="ECO:0000313" key="2">
    <source>
        <dbReference type="Proteomes" id="UP000249725"/>
    </source>
</evidence>
<keyword evidence="2" id="KW-1185">Reference proteome</keyword>
<dbReference type="OrthoDB" id="1070337at2"/>
<organism evidence="1 2">
    <name type="scientific">Phenylobacterium deserti</name>
    <dbReference type="NCBI Taxonomy" id="1914756"/>
    <lineage>
        <taxon>Bacteria</taxon>
        <taxon>Pseudomonadati</taxon>
        <taxon>Pseudomonadota</taxon>
        <taxon>Alphaproteobacteria</taxon>
        <taxon>Caulobacterales</taxon>
        <taxon>Caulobacteraceae</taxon>
        <taxon>Phenylobacterium</taxon>
    </lineage>
</organism>
<dbReference type="Pfam" id="PF11171">
    <property type="entry name" value="DUF2958"/>
    <property type="match status" value="1"/>
</dbReference>
<protein>
    <submittedName>
        <fullName evidence="1">DUF2958 domain-containing protein</fullName>
    </submittedName>
</protein>
<sequence>MPLLTYTHVQLLLANGRRRAAGLNVDPPPVVKLFTPDGAATWLLTELDPDDPDVAFGLCDLGLGTPELGRVRLSELTRVHGPLGLPVERDRSFRPSQSISAYVRRARRLGRIDA</sequence>
<proteinExistence type="predicted"/>
<dbReference type="Proteomes" id="UP000249725">
    <property type="component" value="Unassembled WGS sequence"/>
</dbReference>
<dbReference type="AlphaFoldDB" id="A0A328AAT2"/>
<gene>
    <name evidence="1" type="ORF">DJ018_15285</name>
</gene>
<dbReference type="InterPro" id="IPR021341">
    <property type="entry name" value="DUF2958"/>
</dbReference>
<reference evidence="2" key="1">
    <citation type="submission" date="2018-05" db="EMBL/GenBank/DDBJ databases">
        <authorList>
            <person name="Li X."/>
        </authorList>
    </citation>
    <scope>NUCLEOTIDE SEQUENCE [LARGE SCALE GENOMIC DNA]</scope>
    <source>
        <strain evidence="2">YIM 73061</strain>
    </source>
</reference>
<comment type="caution">
    <text evidence="1">The sequence shown here is derived from an EMBL/GenBank/DDBJ whole genome shotgun (WGS) entry which is preliminary data.</text>
</comment>
<accession>A0A328AAT2</accession>
<dbReference type="EMBL" id="QFYR01000004">
    <property type="protein sequence ID" value="RAK51306.1"/>
    <property type="molecule type" value="Genomic_DNA"/>
</dbReference>